<gene>
    <name evidence="2" type="primary">gb15624</name>
    <name evidence="2" type="ORF">PR202_gb15624</name>
</gene>
<comment type="caution">
    <text evidence="2">The sequence shown here is derived from an EMBL/GenBank/DDBJ whole genome shotgun (WGS) entry which is preliminary data.</text>
</comment>
<sequence length="675" mass="75150">MPLPFSVVRLFSERGAGIRITKRMSSVTELAGKWKSTLMDGTDLFVEIGMKEEDIATMLFGEKVADLAEDDFDGSKVERQIFEGVFCLTSADGVIGRHQDGVGQTAYAANKTVPRSSAPSCSSSDYKKACCRIVESFTAGNLSSYHVFHPGADYQAHQAMRAPDAGPSEPVLQWTPPPADKVYTRRAVTRRSERARICSALNVESIDTSNYGRQKDGRGSGVLYNHLRMHAHLLMVDAGWRVEGKERVNKSKVDFVYLAPDKLTRLFSLPRAWKCLGQWLHMNSSDSDRMNDCGKEWLSMPDFLSDLKNTLLCIQYEVQQSKQSLSFLQQWQLLDPFMAVVCIDKKVAALKSGNALKAVNSTVILLSRDEYKLLSTRNASSSPTLNHTKTSGQSIRSTAHRIVMDLHDATTLVSSRQTYLNRKKKLPCIKVDQQAEEKSDPLYFPPSYSSASSHLVENIHIKETSYRGYKAAEISDVDNSADIPFDEMLLDENLLFSHEFDEMLLRMSDNVSNEHPDTAVISEPPMTNKEARNGPSAALSVPPEKDGYMRANKGGIDNVHHDDAVNCKLQMRNKDAGDQTSGALSLLMEKSTDLETNKVTLKDPTKTRRLSSEANGNAVVIAEPQVLFVSPQDGTISFVNKGAYNREMWSCLNASHNTMGTNMERGRTQQFMRLA</sequence>
<reference evidence="2" key="2">
    <citation type="submission" date="2021-12" db="EMBL/GenBank/DDBJ databases">
        <title>Resequencing data analysis of finger millet.</title>
        <authorList>
            <person name="Hatakeyama M."/>
            <person name="Aluri S."/>
            <person name="Balachadran M.T."/>
            <person name="Sivarajan S.R."/>
            <person name="Poveda L."/>
            <person name="Shimizu-Inatsugi R."/>
            <person name="Schlapbach R."/>
            <person name="Sreeman S.M."/>
            <person name="Shimizu K.K."/>
        </authorList>
    </citation>
    <scope>NUCLEOTIDE SEQUENCE</scope>
</reference>
<dbReference type="AlphaFoldDB" id="A0AAV5EYB2"/>
<dbReference type="Proteomes" id="UP001054889">
    <property type="component" value="Unassembled WGS sequence"/>
</dbReference>
<proteinExistence type="predicted"/>
<evidence type="ECO:0000313" key="3">
    <source>
        <dbReference type="Proteomes" id="UP001054889"/>
    </source>
</evidence>
<organism evidence="2 3">
    <name type="scientific">Eleusine coracana subsp. coracana</name>
    <dbReference type="NCBI Taxonomy" id="191504"/>
    <lineage>
        <taxon>Eukaryota</taxon>
        <taxon>Viridiplantae</taxon>
        <taxon>Streptophyta</taxon>
        <taxon>Embryophyta</taxon>
        <taxon>Tracheophyta</taxon>
        <taxon>Spermatophyta</taxon>
        <taxon>Magnoliopsida</taxon>
        <taxon>Liliopsida</taxon>
        <taxon>Poales</taxon>
        <taxon>Poaceae</taxon>
        <taxon>PACMAD clade</taxon>
        <taxon>Chloridoideae</taxon>
        <taxon>Cynodonteae</taxon>
        <taxon>Eleusininae</taxon>
        <taxon>Eleusine</taxon>
    </lineage>
</organism>
<reference evidence="2" key="1">
    <citation type="journal article" date="2018" name="DNA Res.">
        <title>Multiple hybrid de novo genome assembly of finger millet, an orphan allotetraploid crop.</title>
        <authorList>
            <person name="Hatakeyama M."/>
            <person name="Aluri S."/>
            <person name="Balachadran M.T."/>
            <person name="Sivarajan S.R."/>
            <person name="Patrignani A."/>
            <person name="Gruter S."/>
            <person name="Poveda L."/>
            <person name="Shimizu-Inatsugi R."/>
            <person name="Baeten J."/>
            <person name="Francoijs K.J."/>
            <person name="Nataraja K.N."/>
            <person name="Reddy Y.A.N."/>
            <person name="Phadnis S."/>
            <person name="Ravikumar R.L."/>
            <person name="Schlapbach R."/>
            <person name="Sreeman S.M."/>
            <person name="Shimizu K.K."/>
        </authorList>
    </citation>
    <scope>NUCLEOTIDE SEQUENCE</scope>
</reference>
<name>A0AAV5EYB2_ELECO</name>
<evidence type="ECO:0000256" key="1">
    <source>
        <dbReference type="SAM" id="MobiDB-lite"/>
    </source>
</evidence>
<protein>
    <submittedName>
        <fullName evidence="2">Uncharacterized protein</fullName>
    </submittedName>
</protein>
<dbReference type="EMBL" id="BQKI01000079">
    <property type="protein sequence ID" value="GJN27591.1"/>
    <property type="molecule type" value="Genomic_DNA"/>
</dbReference>
<evidence type="ECO:0000313" key="2">
    <source>
        <dbReference type="EMBL" id="GJN27591.1"/>
    </source>
</evidence>
<accession>A0AAV5EYB2</accession>
<keyword evidence="3" id="KW-1185">Reference proteome</keyword>
<feature type="region of interest" description="Disordered" evidence="1">
    <location>
        <begin position="518"/>
        <end position="543"/>
    </location>
</feature>